<dbReference type="PANTHER" id="PTHR13052">
    <property type="entry name" value="NFRKB-RELATED"/>
    <property type="match status" value="1"/>
</dbReference>
<evidence type="ECO:0000313" key="2">
    <source>
        <dbReference type="EMBL" id="EEH53410.1"/>
    </source>
</evidence>
<dbReference type="CDD" id="cd21865">
    <property type="entry name" value="DEUBAD_NFRKB"/>
    <property type="match status" value="1"/>
</dbReference>
<accession>C1N3D4</accession>
<name>C1N3D4_MICPC</name>
<keyword evidence="3" id="KW-1185">Reference proteome</keyword>
<dbReference type="Proteomes" id="UP000001876">
    <property type="component" value="Unassembled WGS sequence"/>
</dbReference>
<feature type="compositionally biased region" description="Basic and acidic residues" evidence="1">
    <location>
        <begin position="287"/>
        <end position="300"/>
    </location>
</feature>
<dbReference type="KEGG" id="mpp:MICPUCDRAFT_68615"/>
<evidence type="ECO:0000313" key="3">
    <source>
        <dbReference type="Proteomes" id="UP000001876"/>
    </source>
</evidence>
<sequence length="330" mass="34722">MAATADAPPPAADAADTEEVEGGNVRVALPSAFLDDASCSLSSVVGVDVWRDVLDDADRASLRAFLPRADAPDAEIHDLLAKLFATPGTTAARDAEAFFHFGSDATRAWREMRARERHPESMRYRAAIARVERGAHEYETRLAHNRVARSALGMKLLFDEDTPARATPADRARAWRRRDVTPELEEFRGPPPSGAMRLRLDVGAATPAEDPRLAALSRAARDADDEAASAVKAAEEAAERAVTAASGGEIGGGETGGGEAAAARAALAAELAEAAVARAAAAKKRAEDARAALSAAKREMCPPSSGKKAKVEKVVGPEGIKGKFSMSEDF</sequence>
<organism evidence="3">
    <name type="scientific">Micromonas pusilla (strain CCMP1545)</name>
    <name type="common">Picoplanktonic green alga</name>
    <dbReference type="NCBI Taxonomy" id="564608"/>
    <lineage>
        <taxon>Eukaryota</taxon>
        <taxon>Viridiplantae</taxon>
        <taxon>Chlorophyta</taxon>
        <taxon>Mamiellophyceae</taxon>
        <taxon>Mamiellales</taxon>
        <taxon>Mamiellaceae</taxon>
        <taxon>Micromonas</taxon>
    </lineage>
</organism>
<dbReference type="GeneID" id="9687799"/>
<dbReference type="OMA" id="GAHEYET"/>
<dbReference type="STRING" id="564608.C1N3D4"/>
<dbReference type="GO" id="GO:0031011">
    <property type="term" value="C:Ino80 complex"/>
    <property type="evidence" value="ECO:0007669"/>
    <property type="project" value="InterPro"/>
</dbReference>
<evidence type="ECO:0000256" key="1">
    <source>
        <dbReference type="SAM" id="MobiDB-lite"/>
    </source>
</evidence>
<reference evidence="2 3" key="1">
    <citation type="journal article" date="2009" name="Science">
        <title>Green evolution and dynamic adaptations revealed by genomes of the marine picoeukaryotes Micromonas.</title>
        <authorList>
            <person name="Worden A.Z."/>
            <person name="Lee J.H."/>
            <person name="Mock T."/>
            <person name="Rouze P."/>
            <person name="Simmons M.P."/>
            <person name="Aerts A.L."/>
            <person name="Allen A.E."/>
            <person name="Cuvelier M.L."/>
            <person name="Derelle E."/>
            <person name="Everett M.V."/>
            <person name="Foulon E."/>
            <person name="Grimwood J."/>
            <person name="Gundlach H."/>
            <person name="Henrissat B."/>
            <person name="Napoli C."/>
            <person name="McDonald S.M."/>
            <person name="Parker M.S."/>
            <person name="Rombauts S."/>
            <person name="Salamov A."/>
            <person name="Von Dassow P."/>
            <person name="Badger J.H."/>
            <person name="Coutinho P.M."/>
            <person name="Demir E."/>
            <person name="Dubchak I."/>
            <person name="Gentemann C."/>
            <person name="Eikrem W."/>
            <person name="Gready J.E."/>
            <person name="John U."/>
            <person name="Lanier W."/>
            <person name="Lindquist E.A."/>
            <person name="Lucas S."/>
            <person name="Mayer K.F."/>
            <person name="Moreau H."/>
            <person name="Not F."/>
            <person name="Otillar R."/>
            <person name="Panaud O."/>
            <person name="Pangilinan J."/>
            <person name="Paulsen I."/>
            <person name="Piegu B."/>
            <person name="Poliakov A."/>
            <person name="Robbens S."/>
            <person name="Schmutz J."/>
            <person name="Toulza E."/>
            <person name="Wyss T."/>
            <person name="Zelensky A."/>
            <person name="Zhou K."/>
            <person name="Armbrust E.V."/>
            <person name="Bhattacharya D."/>
            <person name="Goodenough U.W."/>
            <person name="Van de Peer Y."/>
            <person name="Grigoriev I.V."/>
        </authorList>
    </citation>
    <scope>NUCLEOTIDE SEQUENCE [LARGE SCALE GENOMIC DNA]</scope>
    <source>
        <strain evidence="2 3">CCMP1545</strain>
    </source>
</reference>
<dbReference type="EMBL" id="GG663746">
    <property type="protein sequence ID" value="EEH53410.1"/>
    <property type="molecule type" value="Genomic_DNA"/>
</dbReference>
<feature type="region of interest" description="Disordered" evidence="1">
    <location>
        <begin position="287"/>
        <end position="313"/>
    </location>
</feature>
<dbReference type="RefSeq" id="XP_003062591.1">
    <property type="nucleotide sequence ID" value="XM_003062545.1"/>
</dbReference>
<feature type="region of interest" description="Disordered" evidence="1">
    <location>
        <begin position="1"/>
        <end position="21"/>
    </location>
</feature>
<protein>
    <submittedName>
        <fullName evidence="2">Predicted protein</fullName>
    </submittedName>
</protein>
<dbReference type="InterPro" id="IPR024867">
    <property type="entry name" value="NFRKB"/>
</dbReference>
<gene>
    <name evidence="2" type="ORF">MICPUCDRAFT_68615</name>
</gene>
<proteinExistence type="predicted"/>
<dbReference type="AlphaFoldDB" id="C1N3D4"/>